<protein>
    <submittedName>
        <fullName evidence="1">Uncharacterized protein</fullName>
    </submittedName>
</protein>
<keyword evidence="2" id="KW-1185">Reference proteome</keyword>
<gene>
    <name evidence="1" type="ORF">C8F04DRAFT_1278905</name>
</gene>
<sequence length="352" mass="39126">MRGSRSLKSISLQRRLVDVQSPIPFKILADVRMSVLPPKSTCRRSTAFAQPPFFVPPAPALFCSPPSFQIHGFSALPNSLATVLAPRPSSIRAELHDQILQLVLPRAASFFLAAAAYLRIRVPRPFADPHERPVEDLWSPPRAPEQGLTMHTISTIFSSFPPMKSPQAVLRLCKTQVTAVIRLAHFQVSNVQLVVDSPTEFFFTGLDARTEVSDIALAGSFPYAFPRKFATHLDDVREDAESAGERDLPPTVHTELDQTESMSIFTIDDPAHSKISPEDENEQVHDLREKSYLLHHRLPEVLNPKFDNSIQSLEAPDGAKFIVFLVSGFASRAWANGAFRANCVERQVNDAL</sequence>
<dbReference type="EMBL" id="JARJCM010000385">
    <property type="protein sequence ID" value="KAJ7017721.1"/>
    <property type="molecule type" value="Genomic_DNA"/>
</dbReference>
<evidence type="ECO:0000313" key="1">
    <source>
        <dbReference type="EMBL" id="KAJ7017721.1"/>
    </source>
</evidence>
<reference evidence="1" key="1">
    <citation type="submission" date="2023-03" db="EMBL/GenBank/DDBJ databases">
        <title>Massive genome expansion in bonnet fungi (Mycena s.s.) driven by repeated elements and novel gene families across ecological guilds.</title>
        <authorList>
            <consortium name="Lawrence Berkeley National Laboratory"/>
            <person name="Harder C.B."/>
            <person name="Miyauchi S."/>
            <person name="Viragh M."/>
            <person name="Kuo A."/>
            <person name="Thoen E."/>
            <person name="Andreopoulos B."/>
            <person name="Lu D."/>
            <person name="Skrede I."/>
            <person name="Drula E."/>
            <person name="Henrissat B."/>
            <person name="Morin E."/>
            <person name="Kohler A."/>
            <person name="Barry K."/>
            <person name="LaButti K."/>
            <person name="Morin E."/>
            <person name="Salamov A."/>
            <person name="Lipzen A."/>
            <person name="Mereny Z."/>
            <person name="Hegedus B."/>
            <person name="Baldrian P."/>
            <person name="Stursova M."/>
            <person name="Weitz H."/>
            <person name="Taylor A."/>
            <person name="Grigoriev I.V."/>
            <person name="Nagy L.G."/>
            <person name="Martin F."/>
            <person name="Kauserud H."/>
        </authorList>
    </citation>
    <scope>NUCLEOTIDE SEQUENCE</scope>
    <source>
        <strain evidence="1">CBHHK200</strain>
    </source>
</reference>
<dbReference type="Proteomes" id="UP001218188">
    <property type="component" value="Unassembled WGS sequence"/>
</dbReference>
<proteinExistence type="predicted"/>
<comment type="caution">
    <text evidence="1">The sequence shown here is derived from an EMBL/GenBank/DDBJ whole genome shotgun (WGS) entry which is preliminary data.</text>
</comment>
<dbReference type="AlphaFoldDB" id="A0AAD6WNF1"/>
<evidence type="ECO:0000313" key="2">
    <source>
        <dbReference type="Proteomes" id="UP001218188"/>
    </source>
</evidence>
<name>A0AAD6WNF1_9AGAR</name>
<accession>A0AAD6WNF1</accession>
<organism evidence="1 2">
    <name type="scientific">Mycena alexandri</name>
    <dbReference type="NCBI Taxonomy" id="1745969"/>
    <lineage>
        <taxon>Eukaryota</taxon>
        <taxon>Fungi</taxon>
        <taxon>Dikarya</taxon>
        <taxon>Basidiomycota</taxon>
        <taxon>Agaricomycotina</taxon>
        <taxon>Agaricomycetes</taxon>
        <taxon>Agaricomycetidae</taxon>
        <taxon>Agaricales</taxon>
        <taxon>Marasmiineae</taxon>
        <taxon>Mycenaceae</taxon>
        <taxon>Mycena</taxon>
    </lineage>
</organism>